<dbReference type="STRING" id="1703779.AMJ83_06510"/>
<evidence type="ECO:0000313" key="9">
    <source>
        <dbReference type="EMBL" id="KPK63554.1"/>
    </source>
</evidence>
<accession>A0A0S8FTV4</accession>
<dbReference type="GO" id="GO:0009103">
    <property type="term" value="P:lipopolysaccharide biosynthetic process"/>
    <property type="evidence" value="ECO:0007669"/>
    <property type="project" value="UniProtKB-ARBA"/>
</dbReference>
<evidence type="ECO:0000313" key="10">
    <source>
        <dbReference type="Proteomes" id="UP000051373"/>
    </source>
</evidence>
<feature type="transmembrane region" description="Helical" evidence="8">
    <location>
        <begin position="285"/>
        <end position="303"/>
    </location>
</feature>
<evidence type="ECO:0000256" key="8">
    <source>
        <dbReference type="SAM" id="Phobius"/>
    </source>
</evidence>
<feature type="transmembrane region" description="Helical" evidence="8">
    <location>
        <begin position="334"/>
        <end position="353"/>
    </location>
</feature>
<dbReference type="GO" id="GO:0005886">
    <property type="term" value="C:plasma membrane"/>
    <property type="evidence" value="ECO:0007669"/>
    <property type="project" value="UniProtKB-SubCell"/>
</dbReference>
<feature type="transmembrane region" description="Helical" evidence="8">
    <location>
        <begin position="310"/>
        <end position="328"/>
    </location>
</feature>
<feature type="transmembrane region" description="Helical" evidence="8">
    <location>
        <begin position="365"/>
        <end position="382"/>
    </location>
</feature>
<keyword evidence="7 8" id="KW-0472">Membrane</keyword>
<keyword evidence="6 8" id="KW-1133">Transmembrane helix</keyword>
<dbReference type="EMBL" id="LJUJ01000011">
    <property type="protein sequence ID" value="KPK63554.1"/>
    <property type="molecule type" value="Genomic_DNA"/>
</dbReference>
<evidence type="ECO:0000256" key="6">
    <source>
        <dbReference type="ARBA" id="ARBA00022989"/>
    </source>
</evidence>
<evidence type="ECO:0008006" key="11">
    <source>
        <dbReference type="Google" id="ProtNLM"/>
    </source>
</evidence>
<reference evidence="9 10" key="1">
    <citation type="journal article" date="2015" name="Microbiome">
        <title>Genomic resolution of linkages in carbon, nitrogen, and sulfur cycling among widespread estuary sediment bacteria.</title>
        <authorList>
            <person name="Baker B.J."/>
            <person name="Lazar C.S."/>
            <person name="Teske A.P."/>
            <person name="Dick G.J."/>
        </authorList>
    </citation>
    <scope>NUCLEOTIDE SEQUENCE [LARGE SCALE GENOMIC DNA]</scope>
    <source>
        <strain evidence="9">SM23_42</strain>
    </source>
</reference>
<organism evidence="9 10">
    <name type="scientific">candidate division WOR_3 bacterium SM23_42</name>
    <dbReference type="NCBI Taxonomy" id="1703779"/>
    <lineage>
        <taxon>Bacteria</taxon>
        <taxon>Bacteria division WOR-3</taxon>
    </lineage>
</organism>
<evidence type="ECO:0000256" key="4">
    <source>
        <dbReference type="ARBA" id="ARBA00022679"/>
    </source>
</evidence>
<comment type="caution">
    <text evidence="9">The sequence shown here is derived from an EMBL/GenBank/DDBJ whole genome shotgun (WGS) entry which is preliminary data.</text>
</comment>
<comment type="subcellular location">
    <subcellularLocation>
        <location evidence="1">Cell membrane</location>
        <topology evidence="1">Multi-pass membrane protein</topology>
    </subcellularLocation>
</comment>
<evidence type="ECO:0000256" key="7">
    <source>
        <dbReference type="ARBA" id="ARBA00023136"/>
    </source>
</evidence>
<dbReference type="Proteomes" id="UP000051373">
    <property type="component" value="Unassembled WGS sequence"/>
</dbReference>
<keyword evidence="4" id="KW-0808">Transferase</keyword>
<evidence type="ECO:0000256" key="1">
    <source>
        <dbReference type="ARBA" id="ARBA00004651"/>
    </source>
</evidence>
<keyword evidence="2" id="KW-1003">Cell membrane</keyword>
<sequence>MSRKKVKKHSKETKNRFLLLFVGIFLLLSLLLFDPKLFTGGDNAVYAILARSIARGKGYKDLYLPDEQPHTQYPFGFPLLLAPLVLIFGTNVLMLKCLVLLTGVAAFYFMCKICESLFRGKSYIILSMFISIPIFAIYNHWILSEMPFLFFSLGAVYLLMKTSAGRGHFYYLAFMFAIFAFFIRAAGISLILGITVWLLVKGRYKQLAIFIILFLIIFVPWQIRNAGITTSGGYLDQLLAKNPYQMEAGRITLLGLMTRVWDNLVLYAFTILPVSLMPFLKQGSVAVMVGLLFVALTGIGFFWRAKNLTVFEFYFTFGVLVLLGWPKVWSSDRFLLPILPIFLIYAYFGLSWLKEKINFKYMIEVFAGIFVLFNILEILPMVRQAIQDNTAYLKGDLHAGYTADWQRYFELIAWMQHNIPKDRIIMARKPEFVYLLSGHKSFRYPFTTNQEEVARAIARCDFVVLDNFYWTGTSRRYLFPVLQKTPEAYEIVKQTRRPEFYLLRVKGKS</sequence>
<evidence type="ECO:0000256" key="3">
    <source>
        <dbReference type="ARBA" id="ARBA00022676"/>
    </source>
</evidence>
<feature type="transmembrane region" description="Helical" evidence="8">
    <location>
        <begin position="84"/>
        <end position="111"/>
    </location>
</feature>
<dbReference type="InterPro" id="IPR050297">
    <property type="entry name" value="LipidA_mod_glycosyltrf_83"/>
</dbReference>
<name>A0A0S8FTV4_UNCW3</name>
<feature type="transmembrane region" description="Helical" evidence="8">
    <location>
        <begin position="206"/>
        <end position="223"/>
    </location>
</feature>
<dbReference type="PANTHER" id="PTHR33908">
    <property type="entry name" value="MANNOSYLTRANSFERASE YKCB-RELATED"/>
    <property type="match status" value="1"/>
</dbReference>
<protein>
    <recommendedName>
        <fullName evidence="11">Glycosyltransferase RgtA/B/C/D-like domain-containing protein</fullName>
    </recommendedName>
</protein>
<keyword evidence="3" id="KW-0328">Glycosyltransferase</keyword>
<dbReference type="GO" id="GO:0016763">
    <property type="term" value="F:pentosyltransferase activity"/>
    <property type="evidence" value="ECO:0007669"/>
    <property type="project" value="TreeGrafter"/>
</dbReference>
<gene>
    <name evidence="9" type="ORF">AMJ83_06510</name>
</gene>
<feature type="transmembrane region" description="Helical" evidence="8">
    <location>
        <begin position="171"/>
        <end position="200"/>
    </location>
</feature>
<proteinExistence type="predicted"/>
<evidence type="ECO:0000256" key="2">
    <source>
        <dbReference type="ARBA" id="ARBA00022475"/>
    </source>
</evidence>
<dbReference type="AlphaFoldDB" id="A0A0S8FTV4"/>
<keyword evidence="5 8" id="KW-0812">Transmembrane</keyword>
<feature type="transmembrane region" description="Helical" evidence="8">
    <location>
        <begin position="123"/>
        <end position="142"/>
    </location>
</feature>
<dbReference type="PANTHER" id="PTHR33908:SF11">
    <property type="entry name" value="MEMBRANE PROTEIN"/>
    <property type="match status" value="1"/>
</dbReference>
<evidence type="ECO:0000256" key="5">
    <source>
        <dbReference type="ARBA" id="ARBA00022692"/>
    </source>
</evidence>